<organism evidence="2 3">
    <name type="scientific">Thlaspi arvense</name>
    <name type="common">Field penny-cress</name>
    <dbReference type="NCBI Taxonomy" id="13288"/>
    <lineage>
        <taxon>Eukaryota</taxon>
        <taxon>Viridiplantae</taxon>
        <taxon>Streptophyta</taxon>
        <taxon>Embryophyta</taxon>
        <taxon>Tracheophyta</taxon>
        <taxon>Spermatophyta</taxon>
        <taxon>Magnoliopsida</taxon>
        <taxon>eudicotyledons</taxon>
        <taxon>Gunneridae</taxon>
        <taxon>Pentapetalae</taxon>
        <taxon>rosids</taxon>
        <taxon>malvids</taxon>
        <taxon>Brassicales</taxon>
        <taxon>Brassicaceae</taxon>
        <taxon>Thlaspideae</taxon>
        <taxon>Thlaspi</taxon>
    </lineage>
</organism>
<feature type="region of interest" description="Disordered" evidence="1">
    <location>
        <begin position="1"/>
        <end position="32"/>
    </location>
</feature>
<evidence type="ECO:0000256" key="1">
    <source>
        <dbReference type="SAM" id="MobiDB-lite"/>
    </source>
</evidence>
<gene>
    <name evidence="2" type="ORF">TAV2_LOCUS25411</name>
</gene>
<name>A0AAU9T3A7_THLAR</name>
<dbReference type="Proteomes" id="UP000836841">
    <property type="component" value="Chromosome 7"/>
</dbReference>
<protein>
    <submittedName>
        <fullName evidence="2">Uncharacterized protein</fullName>
    </submittedName>
</protein>
<evidence type="ECO:0000313" key="2">
    <source>
        <dbReference type="EMBL" id="CAH2078664.1"/>
    </source>
</evidence>
<proteinExistence type="predicted"/>
<accession>A0AAU9T3A7</accession>
<dbReference type="AlphaFoldDB" id="A0AAU9T3A7"/>
<sequence length="63" mass="6712">MSSVQRPEKQRDRFLQQTKRSSHSAVSAPYTLPQSGGTVNAITCPIGTTMVCTTLQCGDPGSV</sequence>
<evidence type="ECO:0000313" key="3">
    <source>
        <dbReference type="Proteomes" id="UP000836841"/>
    </source>
</evidence>
<dbReference type="EMBL" id="OU466863">
    <property type="protein sequence ID" value="CAH2078664.1"/>
    <property type="molecule type" value="Genomic_DNA"/>
</dbReference>
<feature type="compositionally biased region" description="Basic and acidic residues" evidence="1">
    <location>
        <begin position="1"/>
        <end position="14"/>
    </location>
</feature>
<reference evidence="2 3" key="1">
    <citation type="submission" date="2022-03" db="EMBL/GenBank/DDBJ databases">
        <authorList>
            <person name="Nunn A."/>
            <person name="Chopra R."/>
            <person name="Nunn A."/>
            <person name="Contreras Garrido A."/>
        </authorList>
    </citation>
    <scope>NUCLEOTIDE SEQUENCE [LARGE SCALE GENOMIC DNA]</scope>
</reference>
<feature type="compositionally biased region" description="Polar residues" evidence="1">
    <location>
        <begin position="15"/>
        <end position="25"/>
    </location>
</feature>
<keyword evidence="3" id="KW-1185">Reference proteome</keyword>